<reference evidence="2 3" key="1">
    <citation type="submission" date="2024-01" db="EMBL/GenBank/DDBJ databases">
        <title>Multi-omics insights into the function and evolution of sodium benzoate biodegradation pathways in Benzoatithermus flavus gen. nov., sp. nov. from hot spring.</title>
        <authorList>
            <person name="Hu C.-J."/>
            <person name="Li W.-J."/>
        </authorList>
    </citation>
    <scope>NUCLEOTIDE SEQUENCE [LARGE SCALE GENOMIC DNA]</scope>
    <source>
        <strain evidence="2 3">SYSU G07066</strain>
    </source>
</reference>
<organism evidence="2 3">
    <name type="scientific">Benzoatithermus flavus</name>
    <dbReference type="NCBI Taxonomy" id="3108223"/>
    <lineage>
        <taxon>Bacteria</taxon>
        <taxon>Pseudomonadati</taxon>
        <taxon>Pseudomonadota</taxon>
        <taxon>Alphaproteobacteria</taxon>
        <taxon>Geminicoccales</taxon>
        <taxon>Geminicoccaceae</taxon>
        <taxon>Benzoatithermus</taxon>
    </lineage>
</organism>
<feature type="compositionally biased region" description="Basic and acidic residues" evidence="1">
    <location>
        <begin position="57"/>
        <end position="67"/>
    </location>
</feature>
<accession>A0ABU8XZA2</accession>
<evidence type="ECO:0000313" key="3">
    <source>
        <dbReference type="Proteomes" id="UP001375743"/>
    </source>
</evidence>
<keyword evidence="3" id="KW-1185">Reference proteome</keyword>
<dbReference type="RefSeq" id="WP_418161111.1">
    <property type="nucleotide sequence ID" value="NZ_JBBLZC010000024.1"/>
</dbReference>
<gene>
    <name evidence="2" type="ORF">U1T56_19085</name>
</gene>
<feature type="compositionally biased region" description="Basic and acidic residues" evidence="1">
    <location>
        <begin position="1"/>
        <end position="30"/>
    </location>
</feature>
<dbReference type="Proteomes" id="UP001375743">
    <property type="component" value="Unassembled WGS sequence"/>
</dbReference>
<evidence type="ECO:0000313" key="2">
    <source>
        <dbReference type="EMBL" id="MEK0085262.1"/>
    </source>
</evidence>
<comment type="caution">
    <text evidence="2">The sequence shown here is derived from an EMBL/GenBank/DDBJ whole genome shotgun (WGS) entry which is preliminary data.</text>
</comment>
<dbReference type="EMBL" id="JBBLZC010000024">
    <property type="protein sequence ID" value="MEK0085262.1"/>
    <property type="molecule type" value="Genomic_DNA"/>
</dbReference>
<feature type="region of interest" description="Disordered" evidence="1">
    <location>
        <begin position="1"/>
        <end position="67"/>
    </location>
</feature>
<protein>
    <submittedName>
        <fullName evidence="2">Uncharacterized protein</fullName>
    </submittedName>
</protein>
<evidence type="ECO:0000256" key="1">
    <source>
        <dbReference type="SAM" id="MobiDB-lite"/>
    </source>
</evidence>
<name>A0ABU8XZA2_9PROT</name>
<sequence>MTTAAPKRDERPAQHHGQTLDEDKDVQHDDIVDEAIDESFPASDPPAWTSDTGAGVPKRERQNPEKR</sequence>
<proteinExistence type="predicted"/>